<dbReference type="EC" id="3.1.1.-" evidence="3"/>
<dbReference type="InterPro" id="IPR019826">
    <property type="entry name" value="Carboxylesterase_B_AS"/>
</dbReference>
<dbReference type="InterPro" id="IPR029058">
    <property type="entry name" value="AB_hydrolase_fold"/>
</dbReference>
<evidence type="ECO:0000256" key="2">
    <source>
        <dbReference type="ARBA" id="ARBA00022801"/>
    </source>
</evidence>
<evidence type="ECO:0000313" key="5">
    <source>
        <dbReference type="EMBL" id="CAE4564155.1"/>
    </source>
</evidence>
<gene>
    <name evidence="5" type="ORF">AMON00008_LOCUS3774</name>
</gene>
<feature type="signal peptide" evidence="3">
    <location>
        <begin position="1"/>
        <end position="26"/>
    </location>
</feature>
<dbReference type="Gene3D" id="3.40.50.1820">
    <property type="entry name" value="alpha/beta hydrolase"/>
    <property type="match status" value="1"/>
</dbReference>
<evidence type="ECO:0000256" key="1">
    <source>
        <dbReference type="ARBA" id="ARBA00005964"/>
    </source>
</evidence>
<dbReference type="PROSITE" id="PS00941">
    <property type="entry name" value="CARBOXYLESTERASE_B_2"/>
    <property type="match status" value="1"/>
</dbReference>
<feature type="chain" id="PRO_5031601551" description="Carboxylic ester hydrolase" evidence="3">
    <location>
        <begin position="27"/>
        <end position="632"/>
    </location>
</feature>
<dbReference type="PANTHER" id="PTHR43918:SF4">
    <property type="entry name" value="CARBOXYLIC ESTER HYDROLASE"/>
    <property type="match status" value="1"/>
</dbReference>
<accession>A0A7S4PVK7</accession>
<reference evidence="5" key="1">
    <citation type="submission" date="2021-01" db="EMBL/GenBank/DDBJ databases">
        <authorList>
            <person name="Corre E."/>
            <person name="Pelletier E."/>
            <person name="Niang G."/>
            <person name="Scheremetjew M."/>
            <person name="Finn R."/>
            <person name="Kale V."/>
            <person name="Holt S."/>
            <person name="Cochrane G."/>
            <person name="Meng A."/>
            <person name="Brown T."/>
            <person name="Cohen L."/>
        </authorList>
    </citation>
    <scope>NUCLEOTIDE SEQUENCE</scope>
    <source>
        <strain evidence="5">CCMP3105</strain>
    </source>
</reference>
<keyword evidence="3" id="KW-0732">Signal</keyword>
<dbReference type="PROSITE" id="PS51257">
    <property type="entry name" value="PROKAR_LIPOPROTEIN"/>
    <property type="match status" value="1"/>
</dbReference>
<comment type="similarity">
    <text evidence="1 3">Belongs to the type-B carboxylesterase/lipase family.</text>
</comment>
<dbReference type="Pfam" id="PF00135">
    <property type="entry name" value="COesterase"/>
    <property type="match status" value="1"/>
</dbReference>
<name>A0A7S4PVK7_9DINO</name>
<dbReference type="GO" id="GO:0052689">
    <property type="term" value="F:carboxylic ester hydrolase activity"/>
    <property type="evidence" value="ECO:0007669"/>
    <property type="project" value="TreeGrafter"/>
</dbReference>
<dbReference type="InterPro" id="IPR002018">
    <property type="entry name" value="CarbesteraseB"/>
</dbReference>
<dbReference type="EMBL" id="HBNR01005637">
    <property type="protein sequence ID" value="CAE4564155.1"/>
    <property type="molecule type" value="Transcribed_RNA"/>
</dbReference>
<dbReference type="PANTHER" id="PTHR43918">
    <property type="entry name" value="ACETYLCHOLINESTERASE"/>
    <property type="match status" value="1"/>
</dbReference>
<keyword evidence="2 3" id="KW-0378">Hydrolase</keyword>
<dbReference type="SUPFAM" id="SSF53474">
    <property type="entry name" value="alpha/beta-Hydrolases"/>
    <property type="match status" value="1"/>
</dbReference>
<dbReference type="PROSITE" id="PS00122">
    <property type="entry name" value="CARBOXYLESTERASE_B_1"/>
    <property type="match status" value="1"/>
</dbReference>
<feature type="domain" description="Carboxylesterase type B" evidence="4">
    <location>
        <begin position="48"/>
        <end position="586"/>
    </location>
</feature>
<proteinExistence type="inferred from homology"/>
<evidence type="ECO:0000256" key="3">
    <source>
        <dbReference type="RuleBase" id="RU361235"/>
    </source>
</evidence>
<protein>
    <recommendedName>
        <fullName evidence="3">Carboxylic ester hydrolase</fullName>
        <ecNumber evidence="3">3.1.1.-</ecNumber>
    </recommendedName>
</protein>
<evidence type="ECO:0000259" key="4">
    <source>
        <dbReference type="Pfam" id="PF00135"/>
    </source>
</evidence>
<dbReference type="AlphaFoldDB" id="A0A7S4PVK7"/>
<dbReference type="InterPro" id="IPR019819">
    <property type="entry name" value="Carboxylesterase_B_CS"/>
</dbReference>
<sequence>MLPPMRPMRATATALVLATACLRASAVGGQQAYRCDPLKGVAAGCRSSPTVDTRNGPVTGFLRKSRETSQASVSTFWGIPFAEPPIGKYRLRSPQPLERTWSAPLSATRRSNVCLKALPLAQRNGTLGGAGQAEDCLYLNVYTPTEVVGSPKQLPVMVWIYGGAYVMGDAYEVILGQSAYDGAALAGRYNVVIVTMNYRLNGLGFFASDALRAEDVQGSTGNMALRDQRMAMQWVQGNIAGFGGDPKRVTLFGESAGGFSVMWHLVSRPSWPLFSRAIVESGTSKLSWFFQPYEGHSREFYAQWSEKIGCPRGGPAQLDCLRRVDARLLVTPPKGITVFPPSYNPEHVLGTFPVGPVIDGAVEGLEGIPVDLLRAGRFNRVPLIVGACRDGGTIFEPEIALIVPGLVPPKVRSRSGVETGLRWAFGADRLPQIEAAYPDSEFKRFGVTDYPEMFSRIIRDPVFQCSNREIAEAWDAHDVPVWLYTFSYNLGFMDHISGLGDVHGSDILFIFRHFLWLPEVLTIKSARPMADVISCKWTTFAHTGSPDGLGSSSWPPHCGTVHPKYPAWPRYSHNSRQYYSLRYPPGVGELRGNNTWPDDEFPSDMRCDMWKQQDYPWHGVDMDAGSAAPISV</sequence>
<organism evidence="5">
    <name type="scientific">Alexandrium monilatum</name>
    <dbReference type="NCBI Taxonomy" id="311494"/>
    <lineage>
        <taxon>Eukaryota</taxon>
        <taxon>Sar</taxon>
        <taxon>Alveolata</taxon>
        <taxon>Dinophyceae</taxon>
        <taxon>Gonyaulacales</taxon>
        <taxon>Pyrocystaceae</taxon>
        <taxon>Alexandrium</taxon>
    </lineage>
</organism>
<dbReference type="InterPro" id="IPR050654">
    <property type="entry name" value="AChE-related_enzymes"/>
</dbReference>